<dbReference type="SUPFAM" id="SSF47459">
    <property type="entry name" value="HLH, helix-loop-helix DNA-binding domain"/>
    <property type="match status" value="1"/>
</dbReference>
<feature type="domain" description="BHLH" evidence="13">
    <location>
        <begin position="557"/>
        <end position="608"/>
    </location>
</feature>
<evidence type="ECO:0000256" key="2">
    <source>
        <dbReference type="ARBA" id="ARBA00004477"/>
    </source>
</evidence>
<keyword evidence="10" id="KW-0539">Nucleus</keyword>
<keyword evidence="7" id="KW-0238">DNA-binding</keyword>
<keyword evidence="6" id="KW-0805">Transcription regulation</keyword>
<evidence type="ECO:0000256" key="1">
    <source>
        <dbReference type="ARBA" id="ARBA00004123"/>
    </source>
</evidence>
<keyword evidence="9" id="KW-0804">Transcription</keyword>
<dbReference type="GO" id="GO:0000978">
    <property type="term" value="F:RNA polymerase II cis-regulatory region sequence-specific DNA binding"/>
    <property type="evidence" value="ECO:0007669"/>
    <property type="project" value="TreeGrafter"/>
</dbReference>
<dbReference type="GO" id="GO:0005789">
    <property type="term" value="C:endoplasmic reticulum membrane"/>
    <property type="evidence" value="ECO:0007669"/>
    <property type="project" value="UniProtKB-SubCell"/>
</dbReference>
<dbReference type="PROSITE" id="PS50888">
    <property type="entry name" value="BHLH"/>
    <property type="match status" value="1"/>
</dbReference>
<dbReference type="GO" id="GO:0005634">
    <property type="term" value="C:nucleus"/>
    <property type="evidence" value="ECO:0007669"/>
    <property type="project" value="UniProtKB-SubCell"/>
</dbReference>
<evidence type="ECO:0000256" key="3">
    <source>
        <dbReference type="ARBA" id="ARBA00022692"/>
    </source>
</evidence>
<feature type="compositionally biased region" description="Basic residues" evidence="12">
    <location>
        <begin position="547"/>
        <end position="557"/>
    </location>
</feature>
<evidence type="ECO:0000259" key="13">
    <source>
        <dbReference type="PROSITE" id="PS50888"/>
    </source>
</evidence>
<keyword evidence="5" id="KW-1133">Transmembrane helix</keyword>
<evidence type="ECO:0000256" key="10">
    <source>
        <dbReference type="ARBA" id="ARBA00023242"/>
    </source>
</evidence>
<dbReference type="PANTHER" id="PTHR46062">
    <property type="entry name" value="STEROL REGULATORY ELEMENT-BINDING PROTEIN"/>
    <property type="match status" value="1"/>
</dbReference>
<keyword evidence="4" id="KW-0256">Endoplasmic reticulum</keyword>
<keyword evidence="3" id="KW-0812">Transmembrane</keyword>
<dbReference type="Gene3D" id="4.10.280.10">
    <property type="entry name" value="Helix-loop-helix DNA-binding domain"/>
    <property type="match status" value="1"/>
</dbReference>
<accession>A0A6V7TTJ6</accession>
<dbReference type="InterPro" id="IPR036638">
    <property type="entry name" value="HLH_DNA-bd_sf"/>
</dbReference>
<dbReference type="EMBL" id="CAJEWN010000015">
    <property type="protein sequence ID" value="CAD2134336.1"/>
    <property type="molecule type" value="Genomic_DNA"/>
</dbReference>
<organism evidence="14 15">
    <name type="scientific">Meloidogyne enterolobii</name>
    <name type="common">Root-knot nematode worm</name>
    <name type="synonym">Meloidogyne mayaguensis</name>
    <dbReference type="NCBI Taxonomy" id="390850"/>
    <lineage>
        <taxon>Eukaryota</taxon>
        <taxon>Metazoa</taxon>
        <taxon>Ecdysozoa</taxon>
        <taxon>Nematoda</taxon>
        <taxon>Chromadorea</taxon>
        <taxon>Rhabditida</taxon>
        <taxon>Tylenchina</taxon>
        <taxon>Tylenchomorpha</taxon>
        <taxon>Tylenchoidea</taxon>
        <taxon>Meloidogynidae</taxon>
        <taxon>Meloidogyninae</taxon>
        <taxon>Meloidogyne</taxon>
    </lineage>
</organism>
<evidence type="ECO:0000256" key="9">
    <source>
        <dbReference type="ARBA" id="ARBA00023163"/>
    </source>
</evidence>
<gene>
    <name evidence="14" type="ORF">MENT_LOCUS4345</name>
</gene>
<dbReference type="SMART" id="SM00353">
    <property type="entry name" value="HLH"/>
    <property type="match status" value="1"/>
</dbReference>
<evidence type="ECO:0000313" key="15">
    <source>
        <dbReference type="Proteomes" id="UP000580250"/>
    </source>
</evidence>
<dbReference type="GO" id="GO:0046983">
    <property type="term" value="F:protein dimerization activity"/>
    <property type="evidence" value="ECO:0007669"/>
    <property type="project" value="InterPro"/>
</dbReference>
<evidence type="ECO:0000256" key="11">
    <source>
        <dbReference type="SAM" id="Coils"/>
    </source>
</evidence>
<keyword evidence="11" id="KW-0175">Coiled coil</keyword>
<dbReference type="Proteomes" id="UP000580250">
    <property type="component" value="Unassembled WGS sequence"/>
</dbReference>
<evidence type="ECO:0000256" key="12">
    <source>
        <dbReference type="SAM" id="MobiDB-lite"/>
    </source>
</evidence>
<dbReference type="OrthoDB" id="2133190at2759"/>
<dbReference type="AlphaFoldDB" id="A0A6V7TTJ6"/>
<reference evidence="14 15" key="1">
    <citation type="submission" date="2020-08" db="EMBL/GenBank/DDBJ databases">
        <authorList>
            <person name="Koutsovoulos G."/>
            <person name="Danchin GJ E."/>
        </authorList>
    </citation>
    <scope>NUCLEOTIDE SEQUENCE [LARGE SCALE GENOMIC DNA]</scope>
</reference>
<dbReference type="Pfam" id="PF00010">
    <property type="entry name" value="HLH"/>
    <property type="match status" value="1"/>
</dbReference>
<protein>
    <recommendedName>
        <fullName evidence="13">BHLH domain-containing protein</fullName>
    </recommendedName>
</protein>
<dbReference type="PANTHER" id="PTHR46062:SF1">
    <property type="entry name" value="LP12374P"/>
    <property type="match status" value="1"/>
</dbReference>
<name>A0A6V7TTJ6_MELEN</name>
<evidence type="ECO:0000256" key="6">
    <source>
        <dbReference type="ARBA" id="ARBA00023015"/>
    </source>
</evidence>
<proteinExistence type="predicted"/>
<comment type="subcellular location">
    <subcellularLocation>
        <location evidence="2">Endoplasmic reticulum membrane</location>
        <topology evidence="2">Multi-pass membrane protein</topology>
    </subcellularLocation>
    <subcellularLocation>
        <location evidence="1">Nucleus</location>
    </subcellularLocation>
</comment>
<dbReference type="InterPro" id="IPR011598">
    <property type="entry name" value="bHLH_dom"/>
</dbReference>
<keyword evidence="8" id="KW-0472">Membrane</keyword>
<evidence type="ECO:0000256" key="7">
    <source>
        <dbReference type="ARBA" id="ARBA00023125"/>
    </source>
</evidence>
<feature type="region of interest" description="Disordered" evidence="12">
    <location>
        <begin position="532"/>
        <end position="560"/>
    </location>
</feature>
<feature type="coiled-coil region" evidence="11">
    <location>
        <begin position="22"/>
        <end position="53"/>
    </location>
</feature>
<sequence>MLDSLEGCVNDCLLVEGIDTKIENHQNSNQNNLNKLKRKREEKCEEGEKEEELIKENNSFLADPFLALQNDLDDVSEVIKHNLISEEFLIVNNNPTNNNLQNSPQNINVRPKSLEREDNYIETVNLNSDSNKERSIHQIVNLLQQPEKRQHPQLLRQTVSFDDHLGFLSPFSTDSRNTLYDKNLIGFDQFDDPMIGGNNYGEEECGNNLNLCPPLMTTENVPLNFPQQTNELIKNVNSEAEKQTGYIQEHEGITIMDHPEQKEFQEKTFWQLSTNQQLSSVNDSPPPLPPISTKLPNKNNSLLTNEERTVKQELSASNTDEIQNYNNTGEAAILAKQEFLQLLLQITPEELEHLRARKALQAQSIQQPHNHQQFNYNNTTTIQSSQPIFIQTGQQPQQLQYNQNPSIYTQQQQSSPPLDPLPPLVPYQIDYGITQSINTINNPMGHYGVQQIAQQQHQQMAQPSYFYSSPSSGCSAGTLLSPLSNGGVCGYPSVATSDFLEESDSQIDQDYWGEGEMAEGAEINSTTYKNDQLATGSEEGNTGHRERQGRRKSHKTERRTAHNLIEKKYRCSINDRINQLKEMLATEDNTKLSKSATLRRAVENIHSLRAKNAELAGENGRLRRALEMAGLRDTGKMGGINKSSTMIVGQHTEQPEILLKGPNMQRSRISSSMKKCNNNNTSISSTTVSSVVGPRDQSRVTLCVFMFLLLIYNPLAFLFTENSTNSSNFGGDLQENTAIFGRHRTLTGDDFFVKDNTNKIPFTSQSYVSVNSFEHWPNSSLLRHSLIWLLNCLFVFAILNRLLVSGEPVADRRSPRWGTFIQSRRKAAQAVAAGNWKEAQRCLGESLQILERPLPSSGGLDEWMSLIWQIIRHLLNVLWIGRWFARRRRSSLQTQKSVCRSHAATSMVYNQLHQLHLLGVDGIGLTQRGALNIALLAANLAESAGSSAISHALRAEMYACAAIRCRLCLPRWLRLPIAGYFFRRAKRHVTKSHRLEGNAEQIYSLQWAFHPLARKFLADPLRLAAILDGSGAQQQTNFPFTDSTQSAKPLEVLRDAFKIHLLDALLKQIDSSEGLRVPDFVERSQLLLQICIANGNDTSVKCKENVGESSRTDSEALSDILLSSNSSAGDELCTWWAHLLSSALHWRHGDMARARQHNAIVRKCPQNLLQSDTALAVGLAFCSRKICLEDRKQKAWTEIALLHVEKAFAHLQRENRFHRWQVPLECQGQGIEKIQVNYDEEIIIFLNLMRSNDFLNRS</sequence>
<evidence type="ECO:0000256" key="4">
    <source>
        <dbReference type="ARBA" id="ARBA00022824"/>
    </source>
</evidence>
<dbReference type="GO" id="GO:0000981">
    <property type="term" value="F:DNA-binding transcription factor activity, RNA polymerase II-specific"/>
    <property type="evidence" value="ECO:0007669"/>
    <property type="project" value="TreeGrafter"/>
</dbReference>
<evidence type="ECO:0000256" key="5">
    <source>
        <dbReference type="ARBA" id="ARBA00022989"/>
    </source>
</evidence>
<evidence type="ECO:0000256" key="8">
    <source>
        <dbReference type="ARBA" id="ARBA00023136"/>
    </source>
</evidence>
<evidence type="ECO:0000313" key="14">
    <source>
        <dbReference type="EMBL" id="CAD2134336.1"/>
    </source>
</evidence>
<comment type="caution">
    <text evidence="14">The sequence shown here is derived from an EMBL/GenBank/DDBJ whole genome shotgun (WGS) entry which is preliminary data.</text>
</comment>